<proteinExistence type="predicted"/>
<keyword evidence="1" id="KW-1133">Transmembrane helix</keyword>
<keyword evidence="1" id="KW-0812">Transmembrane</keyword>
<name>A0A6M0CPU4_9FLAO</name>
<dbReference type="RefSeq" id="WP_164032558.1">
    <property type="nucleotide sequence ID" value="NZ_JAABOQ010000004.1"/>
</dbReference>
<reference evidence="2 3" key="1">
    <citation type="submission" date="2020-01" db="EMBL/GenBank/DDBJ databases">
        <title>Spongiivirga citrea KCTC 32990T.</title>
        <authorList>
            <person name="Wang G."/>
        </authorList>
    </citation>
    <scope>NUCLEOTIDE SEQUENCE [LARGE SCALE GENOMIC DNA]</scope>
    <source>
        <strain evidence="2 3">KCTC 32990</strain>
    </source>
</reference>
<organism evidence="2 3">
    <name type="scientific">Spongiivirga citrea</name>
    <dbReference type="NCBI Taxonomy" id="1481457"/>
    <lineage>
        <taxon>Bacteria</taxon>
        <taxon>Pseudomonadati</taxon>
        <taxon>Bacteroidota</taxon>
        <taxon>Flavobacteriia</taxon>
        <taxon>Flavobacteriales</taxon>
        <taxon>Flavobacteriaceae</taxon>
        <taxon>Spongiivirga</taxon>
    </lineage>
</organism>
<dbReference type="Pfam" id="PF12412">
    <property type="entry name" value="DUF3667"/>
    <property type="match status" value="1"/>
</dbReference>
<feature type="transmembrane region" description="Helical" evidence="1">
    <location>
        <begin position="188"/>
        <end position="208"/>
    </location>
</feature>
<protein>
    <submittedName>
        <fullName evidence="2">DUF3667 domain-containing protein</fullName>
    </submittedName>
</protein>
<evidence type="ECO:0000313" key="3">
    <source>
        <dbReference type="Proteomes" id="UP000474296"/>
    </source>
</evidence>
<feature type="transmembrane region" description="Helical" evidence="1">
    <location>
        <begin position="75"/>
        <end position="96"/>
    </location>
</feature>
<dbReference type="Proteomes" id="UP000474296">
    <property type="component" value="Unassembled WGS sequence"/>
</dbReference>
<feature type="transmembrane region" description="Helical" evidence="1">
    <location>
        <begin position="129"/>
        <end position="150"/>
    </location>
</feature>
<keyword evidence="3" id="KW-1185">Reference proteome</keyword>
<evidence type="ECO:0000256" key="1">
    <source>
        <dbReference type="SAM" id="Phobius"/>
    </source>
</evidence>
<evidence type="ECO:0000313" key="2">
    <source>
        <dbReference type="EMBL" id="NER17889.1"/>
    </source>
</evidence>
<gene>
    <name evidence="2" type="ORF">GWK10_11750</name>
</gene>
<sequence>MNCKNCEEQLNENATYCLNCGARVIKNRLTIKNLFGHALEQYFNVDNRFLMTFLHLLIKPHIVIDSYIQGMRKRYVNPLSYIAIALTLSGVIVFLLKKFNTMDLIFDVIPQQAGQQLFQQKVNEFTLEYSSLLFIFYIPALAIPSLIIFLDKRYNLTEHLVAYVYIFAQYSLFTFPFSLLIILFAPKWYIWFGLVVLIFIPFYSMIIFKKIFKISLSNLIPRFLGFCFLGLIAYFAISLIPIIFLFATGEISIQDLVPKVPK</sequence>
<comment type="caution">
    <text evidence="2">The sequence shown here is derived from an EMBL/GenBank/DDBJ whole genome shotgun (WGS) entry which is preliminary data.</text>
</comment>
<feature type="transmembrane region" description="Helical" evidence="1">
    <location>
        <begin position="162"/>
        <end position="182"/>
    </location>
</feature>
<dbReference type="AlphaFoldDB" id="A0A6M0CPU4"/>
<dbReference type="InterPro" id="IPR022134">
    <property type="entry name" value="DUF3667"/>
</dbReference>
<accession>A0A6M0CPU4</accession>
<dbReference type="EMBL" id="JAABOQ010000004">
    <property type="protein sequence ID" value="NER17889.1"/>
    <property type="molecule type" value="Genomic_DNA"/>
</dbReference>
<feature type="transmembrane region" description="Helical" evidence="1">
    <location>
        <begin position="220"/>
        <end position="247"/>
    </location>
</feature>
<keyword evidence="1" id="KW-0472">Membrane</keyword>